<dbReference type="AlphaFoldDB" id="A0A2S6ALJ4"/>
<proteinExistence type="predicted"/>
<evidence type="ECO:0000313" key="2">
    <source>
        <dbReference type="Proteomes" id="UP000239874"/>
    </source>
</evidence>
<protein>
    <submittedName>
        <fullName evidence="1">Uncharacterized protein</fullName>
    </submittedName>
</protein>
<reference evidence="1 2" key="1">
    <citation type="submission" date="2018-02" db="EMBL/GenBank/DDBJ databases">
        <title>8 Nocardia nova and 1 Nocardia cyriacigeorgica strain used for evolution to TMP-SMX.</title>
        <authorList>
            <person name="Mehta H."/>
            <person name="Weng J."/>
            <person name="Shamoo Y."/>
        </authorList>
    </citation>
    <scope>NUCLEOTIDE SEQUENCE [LARGE SCALE GENOMIC DNA]</scope>
    <source>
        <strain evidence="1 2">MDA3139</strain>
    </source>
</reference>
<accession>A0A2S6ALJ4</accession>
<evidence type="ECO:0000313" key="1">
    <source>
        <dbReference type="EMBL" id="PPJ36097.1"/>
    </source>
</evidence>
<comment type="caution">
    <text evidence="1">The sequence shown here is derived from an EMBL/GenBank/DDBJ whole genome shotgun (WGS) entry which is preliminary data.</text>
</comment>
<gene>
    <name evidence="1" type="ORF">C5E45_22095</name>
</gene>
<name>A0A2S6ALJ4_9NOCA</name>
<sequence length="63" mass="6789">MGLPTQASELFSARQGAELPNFTFRRVLTAAAISGAGLRCRCHAGDHDPAGYAKTRVRPGFRE</sequence>
<dbReference type="EMBL" id="PSZC01000016">
    <property type="protein sequence ID" value="PPJ36097.1"/>
    <property type="molecule type" value="Genomic_DNA"/>
</dbReference>
<organism evidence="1 2">
    <name type="scientific">Nocardia nova</name>
    <dbReference type="NCBI Taxonomy" id="37330"/>
    <lineage>
        <taxon>Bacteria</taxon>
        <taxon>Bacillati</taxon>
        <taxon>Actinomycetota</taxon>
        <taxon>Actinomycetes</taxon>
        <taxon>Mycobacteriales</taxon>
        <taxon>Nocardiaceae</taxon>
        <taxon>Nocardia</taxon>
    </lineage>
</organism>
<dbReference type="Proteomes" id="UP000239874">
    <property type="component" value="Unassembled WGS sequence"/>
</dbReference>